<dbReference type="InterPro" id="IPR013809">
    <property type="entry name" value="ENTH"/>
</dbReference>
<protein>
    <recommendedName>
        <fullName evidence="9">ENTH domain-containing protein</fullName>
    </recommendedName>
</protein>
<dbReference type="InterPro" id="IPR045192">
    <property type="entry name" value="AP180-like"/>
</dbReference>
<evidence type="ECO:0000256" key="8">
    <source>
        <dbReference type="ARBA" id="ARBA00023329"/>
    </source>
</evidence>
<dbReference type="Proteomes" id="UP000027138">
    <property type="component" value="Unassembled WGS sequence"/>
</dbReference>
<dbReference type="PANTHER" id="PTHR22951:SF97">
    <property type="entry name" value="ENTH DOMAIN-CONTAINING PROTEIN"/>
    <property type="match status" value="1"/>
</dbReference>
<evidence type="ECO:0000256" key="7">
    <source>
        <dbReference type="ARBA" id="ARBA00023176"/>
    </source>
</evidence>
<dbReference type="PANTHER" id="PTHR22951">
    <property type="entry name" value="CLATHRIN ASSEMBLY PROTEIN"/>
    <property type="match status" value="1"/>
</dbReference>
<dbReference type="PROSITE" id="PS50942">
    <property type="entry name" value="ENTH"/>
    <property type="match status" value="1"/>
</dbReference>
<dbReference type="Gene3D" id="1.25.40.90">
    <property type="match status" value="1"/>
</dbReference>
<keyword evidence="5" id="KW-0333">Golgi apparatus</keyword>
<keyword evidence="6" id="KW-0472">Membrane</keyword>
<dbReference type="STRING" id="180498.A0A067KRD4"/>
<evidence type="ECO:0000256" key="4">
    <source>
        <dbReference type="ARBA" id="ARBA00022583"/>
    </source>
</evidence>
<reference evidence="10 11" key="1">
    <citation type="journal article" date="2014" name="PLoS ONE">
        <title>Global Analysis of Gene Expression Profiles in Physic Nut (Jatropha curcas L.) Seedlings Exposed to Salt Stress.</title>
        <authorList>
            <person name="Zhang L."/>
            <person name="Zhang C."/>
            <person name="Wu P."/>
            <person name="Chen Y."/>
            <person name="Li M."/>
            <person name="Jiang H."/>
            <person name="Wu G."/>
        </authorList>
    </citation>
    <scope>NUCLEOTIDE SEQUENCE [LARGE SCALE GENOMIC DNA]</scope>
    <source>
        <strain evidence="11">cv. GZQX0401</strain>
        <tissue evidence="10">Young leaves</tissue>
    </source>
</reference>
<dbReference type="GO" id="GO:0005545">
    <property type="term" value="F:1-phosphatidylinositol binding"/>
    <property type="evidence" value="ECO:0007669"/>
    <property type="project" value="InterPro"/>
</dbReference>
<keyword evidence="4" id="KW-0254">Endocytosis</keyword>
<dbReference type="SUPFAM" id="SSF89009">
    <property type="entry name" value="GAT-like domain"/>
    <property type="match status" value="1"/>
</dbReference>
<feature type="domain" description="ENTH" evidence="9">
    <location>
        <begin position="28"/>
        <end position="165"/>
    </location>
</feature>
<keyword evidence="8" id="KW-0968">Cytoplasmic vesicle</keyword>
<dbReference type="FunFam" id="1.20.58.150:FF:000005">
    <property type="entry name" value="putative clathrin assembly protein At2g25430"/>
    <property type="match status" value="1"/>
</dbReference>
<gene>
    <name evidence="10" type="ORF">JCGZ_04099</name>
</gene>
<dbReference type="GO" id="GO:0005794">
    <property type="term" value="C:Golgi apparatus"/>
    <property type="evidence" value="ECO:0007669"/>
    <property type="project" value="UniProtKB-SubCell"/>
</dbReference>
<dbReference type="SUPFAM" id="SSF48464">
    <property type="entry name" value="ENTH/VHS domain"/>
    <property type="match status" value="1"/>
</dbReference>
<proteinExistence type="predicted"/>
<dbReference type="Gene3D" id="1.20.58.150">
    <property type="entry name" value="ANTH domain"/>
    <property type="match status" value="1"/>
</dbReference>
<dbReference type="CDD" id="cd03564">
    <property type="entry name" value="ANTH_N"/>
    <property type="match status" value="1"/>
</dbReference>
<dbReference type="InterPro" id="IPR014712">
    <property type="entry name" value="ANTH_dom_sf"/>
</dbReference>
<evidence type="ECO:0000256" key="6">
    <source>
        <dbReference type="ARBA" id="ARBA00023136"/>
    </source>
</evidence>
<dbReference type="GO" id="GO:0048268">
    <property type="term" value="P:clathrin coat assembly"/>
    <property type="evidence" value="ECO:0007669"/>
    <property type="project" value="InterPro"/>
</dbReference>
<evidence type="ECO:0000256" key="2">
    <source>
        <dbReference type="ARBA" id="ARBA00004555"/>
    </source>
</evidence>
<dbReference type="InterPro" id="IPR048050">
    <property type="entry name" value="ANTH_N_plant"/>
</dbReference>
<comment type="subcellular location">
    <subcellularLocation>
        <location evidence="1">Cytoplasmic vesicle</location>
        <location evidence="1">Clathrin-coated vesicle</location>
    </subcellularLocation>
    <subcellularLocation>
        <location evidence="2">Golgi apparatus</location>
    </subcellularLocation>
    <subcellularLocation>
        <location evidence="3">Membrane</location>
        <location evidence="3">Clathrin-coated pit</location>
    </subcellularLocation>
</comment>
<dbReference type="GO" id="GO:0032050">
    <property type="term" value="F:clathrin heavy chain binding"/>
    <property type="evidence" value="ECO:0007669"/>
    <property type="project" value="TreeGrafter"/>
</dbReference>
<dbReference type="GO" id="GO:0005905">
    <property type="term" value="C:clathrin-coated pit"/>
    <property type="evidence" value="ECO:0007669"/>
    <property type="project" value="UniProtKB-SubCell"/>
</dbReference>
<keyword evidence="11" id="KW-1185">Reference proteome</keyword>
<dbReference type="GO" id="GO:0030136">
    <property type="term" value="C:clathrin-coated vesicle"/>
    <property type="evidence" value="ECO:0007669"/>
    <property type="project" value="UniProtKB-SubCell"/>
</dbReference>
<dbReference type="GO" id="GO:0072583">
    <property type="term" value="P:clathrin-dependent endocytosis"/>
    <property type="evidence" value="ECO:0007669"/>
    <property type="project" value="InterPro"/>
</dbReference>
<dbReference type="GO" id="GO:0005546">
    <property type="term" value="F:phosphatidylinositol-4,5-bisphosphate binding"/>
    <property type="evidence" value="ECO:0007669"/>
    <property type="project" value="TreeGrafter"/>
</dbReference>
<dbReference type="InterPro" id="IPR008942">
    <property type="entry name" value="ENTH_VHS"/>
</dbReference>
<dbReference type="EMBL" id="KK914358">
    <property type="protein sequence ID" value="KDP38746.1"/>
    <property type="molecule type" value="Genomic_DNA"/>
</dbReference>
<keyword evidence="7" id="KW-0168">Coated pit</keyword>
<dbReference type="GO" id="GO:0000149">
    <property type="term" value="F:SNARE binding"/>
    <property type="evidence" value="ECO:0007669"/>
    <property type="project" value="TreeGrafter"/>
</dbReference>
<evidence type="ECO:0000256" key="3">
    <source>
        <dbReference type="ARBA" id="ARBA00004600"/>
    </source>
</evidence>
<evidence type="ECO:0000313" key="10">
    <source>
        <dbReference type="EMBL" id="KDP38746.1"/>
    </source>
</evidence>
<evidence type="ECO:0000256" key="5">
    <source>
        <dbReference type="ARBA" id="ARBA00023034"/>
    </source>
</evidence>
<organism evidence="10 11">
    <name type="scientific">Jatropha curcas</name>
    <name type="common">Barbados nut</name>
    <dbReference type="NCBI Taxonomy" id="180498"/>
    <lineage>
        <taxon>Eukaryota</taxon>
        <taxon>Viridiplantae</taxon>
        <taxon>Streptophyta</taxon>
        <taxon>Embryophyta</taxon>
        <taxon>Tracheophyta</taxon>
        <taxon>Spermatophyta</taxon>
        <taxon>Magnoliopsida</taxon>
        <taxon>eudicotyledons</taxon>
        <taxon>Gunneridae</taxon>
        <taxon>Pentapetalae</taxon>
        <taxon>rosids</taxon>
        <taxon>fabids</taxon>
        <taxon>Malpighiales</taxon>
        <taxon>Euphorbiaceae</taxon>
        <taxon>Crotonoideae</taxon>
        <taxon>Jatropheae</taxon>
        <taxon>Jatropha</taxon>
    </lineage>
</organism>
<evidence type="ECO:0000259" key="9">
    <source>
        <dbReference type="PROSITE" id="PS50942"/>
    </source>
</evidence>
<dbReference type="AlphaFoldDB" id="A0A067KRD4"/>
<dbReference type="OrthoDB" id="44015at2759"/>
<dbReference type="GO" id="GO:0006900">
    <property type="term" value="P:vesicle budding from membrane"/>
    <property type="evidence" value="ECO:0007669"/>
    <property type="project" value="TreeGrafter"/>
</dbReference>
<evidence type="ECO:0000256" key="1">
    <source>
        <dbReference type="ARBA" id="ARBA00004132"/>
    </source>
</evidence>
<sequence>MAAGGGTQQTLRRAIGVLKDTTKLGLAKVNSEHKGIEVAIVKATNHDEILAKEKHMQTIFNALSSSSPQADVNYCIQRLTKRLAKTHNWTVALKTLLVIHRAFIEVDQTLYEKLIKYRGCRLMLNLSHFRDDSSQHAWEYSAWVRAYALYLEEHLECYSILKYDIQKSPARTGELKTPYLLEQLPAMQQLLFRLLGCKPEGMALHNSLIHFALAIVAGESIKLYVAITDGILNLVDKYFEMERHDAIRALDIYKKATDQGEKLSEFFEICNCIGLGRQQKFLKIDKPPASFLTSMEEYVAEAPLVLALDWKPIDDDSAASRETSTSQDVVLVDYKQVVVEKKSDQCETSSDPSESNQSEAVSKALVTDLLCLDEVTQETAELDDKNSIALAIVSSDNPLNCETSVNATSTSQNNTDWELALVRTTSSNGAADAASKPAGVLDKLTLDSLYDNAMARGMNQNSECQTGQMASNPFEDLHDNQASSNIAAITNQQTAATSQENSFLMMQKEQQQPVTGFDSTNPFQNPFVNDNLPSFVDNNMPSSFGTKNVPFHLPQNSRPTLI</sequence>
<dbReference type="Pfam" id="PF07651">
    <property type="entry name" value="ANTH"/>
    <property type="match status" value="1"/>
</dbReference>
<dbReference type="SMART" id="SM00273">
    <property type="entry name" value="ENTH"/>
    <property type="match status" value="1"/>
</dbReference>
<accession>A0A067KRD4</accession>
<evidence type="ECO:0000313" key="11">
    <source>
        <dbReference type="Proteomes" id="UP000027138"/>
    </source>
</evidence>
<name>A0A067KRD4_JATCU</name>
<dbReference type="InterPro" id="IPR011417">
    <property type="entry name" value="ANTH_dom"/>
</dbReference>